<protein>
    <submittedName>
        <fullName evidence="2">RELB factor</fullName>
    </submittedName>
</protein>
<accession>A0A7L0HTI5</accession>
<dbReference type="AlphaFoldDB" id="A0A7L0HTI5"/>
<organism evidence="2 3">
    <name type="scientific">Arenaria interpres</name>
    <name type="common">Ruddy turnstone</name>
    <name type="synonym">Tringa interpres</name>
    <dbReference type="NCBI Taxonomy" id="54971"/>
    <lineage>
        <taxon>Eukaryota</taxon>
        <taxon>Metazoa</taxon>
        <taxon>Chordata</taxon>
        <taxon>Craniata</taxon>
        <taxon>Vertebrata</taxon>
        <taxon>Euteleostomi</taxon>
        <taxon>Archelosauria</taxon>
        <taxon>Archosauria</taxon>
        <taxon>Dinosauria</taxon>
        <taxon>Saurischia</taxon>
        <taxon>Theropoda</taxon>
        <taxon>Coelurosauria</taxon>
        <taxon>Aves</taxon>
        <taxon>Neognathae</taxon>
        <taxon>Neoaves</taxon>
        <taxon>Charadriiformes</taxon>
        <taxon>Scolopacidae</taxon>
        <taxon>Arenaria</taxon>
    </lineage>
</organism>
<evidence type="ECO:0000313" key="2">
    <source>
        <dbReference type="EMBL" id="NXK22729.1"/>
    </source>
</evidence>
<comment type="caution">
    <text evidence="2">The sequence shown here is derived from an EMBL/GenBank/DDBJ whole genome shotgun (WGS) entry which is preliminary data.</text>
</comment>
<keyword evidence="3" id="KW-1185">Reference proteome</keyword>
<dbReference type="EMBL" id="VXAK01014064">
    <property type="protein sequence ID" value="NXK22729.1"/>
    <property type="molecule type" value="Genomic_DNA"/>
</dbReference>
<evidence type="ECO:0000313" key="3">
    <source>
        <dbReference type="Proteomes" id="UP000541811"/>
    </source>
</evidence>
<feature type="non-terminal residue" evidence="2">
    <location>
        <position position="66"/>
    </location>
</feature>
<reference evidence="2 3" key="1">
    <citation type="submission" date="2019-09" db="EMBL/GenBank/DDBJ databases">
        <title>Bird 10,000 Genomes (B10K) Project - Family phase.</title>
        <authorList>
            <person name="Zhang G."/>
        </authorList>
    </citation>
    <scope>NUCLEOTIDE SEQUENCE [LARGE SCALE GENOMIC DNA]</scope>
    <source>
        <strain evidence="2">B10K-DU-005-73</strain>
        <tissue evidence="2">Liver</tissue>
    </source>
</reference>
<evidence type="ECO:0000256" key="1">
    <source>
        <dbReference type="SAM" id="MobiDB-lite"/>
    </source>
</evidence>
<feature type="region of interest" description="Disordered" evidence="1">
    <location>
        <begin position="41"/>
        <end position="66"/>
    </location>
</feature>
<dbReference type="Proteomes" id="UP000541811">
    <property type="component" value="Unassembled WGS sequence"/>
</dbReference>
<proteinExistence type="predicted"/>
<sequence>PPYQHLELAEPVEVEVFLQRLTDSGAALTLPPLPALPPCPDPYGIEAKRRKKPPGYMDHFAPLPAA</sequence>
<name>A0A7L0HTI5_AREIN</name>
<feature type="non-terminal residue" evidence="2">
    <location>
        <position position="1"/>
    </location>
</feature>
<gene>
    <name evidence="2" type="primary">Relb_1</name>
    <name evidence="2" type="ORF">AREINT_R14992</name>
</gene>